<dbReference type="EMBL" id="CP147244">
    <property type="protein sequence ID" value="WYJ99668.1"/>
    <property type="molecule type" value="Genomic_DNA"/>
</dbReference>
<dbReference type="SUPFAM" id="SSF53383">
    <property type="entry name" value="PLP-dependent transferases"/>
    <property type="match status" value="1"/>
</dbReference>
<dbReference type="Gene3D" id="3.40.640.10">
    <property type="entry name" value="Type I PLP-dependent aspartate aminotransferase-like (Major domain)"/>
    <property type="match status" value="1"/>
</dbReference>
<dbReference type="InterPro" id="IPR004838">
    <property type="entry name" value="NHTrfase_class1_PyrdxlP-BS"/>
</dbReference>
<evidence type="ECO:0000256" key="1">
    <source>
        <dbReference type="ARBA" id="ARBA00001933"/>
    </source>
</evidence>
<evidence type="ECO:0000259" key="7">
    <source>
        <dbReference type="Pfam" id="PF00155"/>
    </source>
</evidence>
<dbReference type="Pfam" id="PF00155">
    <property type="entry name" value="Aminotran_1_2"/>
    <property type="match status" value="1"/>
</dbReference>
<dbReference type="PRINTS" id="PR00753">
    <property type="entry name" value="ACCSYNTHASE"/>
</dbReference>
<protein>
    <recommendedName>
        <fullName evidence="6">Aminotransferase</fullName>
        <ecNumber evidence="6">2.6.1.-</ecNumber>
    </recommendedName>
</protein>
<evidence type="ECO:0000256" key="5">
    <source>
        <dbReference type="ARBA" id="ARBA00022898"/>
    </source>
</evidence>
<dbReference type="NCBIfam" id="NF005588">
    <property type="entry name" value="PRK07309.1"/>
    <property type="match status" value="1"/>
</dbReference>
<dbReference type="PANTHER" id="PTHR46383:SF4">
    <property type="entry name" value="AMINOTRANSFERASE"/>
    <property type="match status" value="1"/>
</dbReference>
<feature type="domain" description="Aminotransferase class I/classII large" evidence="7">
    <location>
        <begin position="32"/>
        <end position="381"/>
    </location>
</feature>
<evidence type="ECO:0000256" key="6">
    <source>
        <dbReference type="RuleBase" id="RU000481"/>
    </source>
</evidence>
<dbReference type="FunFam" id="3.40.640.10:FF:000033">
    <property type="entry name" value="Aspartate aminotransferase"/>
    <property type="match status" value="1"/>
</dbReference>
<proteinExistence type="inferred from homology"/>
<evidence type="ECO:0000256" key="4">
    <source>
        <dbReference type="ARBA" id="ARBA00022679"/>
    </source>
</evidence>
<dbReference type="InterPro" id="IPR015422">
    <property type="entry name" value="PyrdxlP-dep_Trfase_small"/>
</dbReference>
<comment type="cofactor">
    <cofactor evidence="1 6">
        <name>pyridoxal 5'-phosphate</name>
        <dbReference type="ChEBI" id="CHEBI:597326"/>
    </cofactor>
</comment>
<gene>
    <name evidence="8" type="ORF">A5821_000745</name>
</gene>
<keyword evidence="9" id="KW-1185">Reference proteome</keyword>
<dbReference type="EC" id="2.6.1.-" evidence="6"/>
<dbReference type="InterPro" id="IPR050596">
    <property type="entry name" value="AspAT/PAT-like"/>
</dbReference>
<dbReference type="GO" id="GO:0008483">
    <property type="term" value="F:transaminase activity"/>
    <property type="evidence" value="ECO:0007669"/>
    <property type="project" value="UniProtKB-KW"/>
</dbReference>
<keyword evidence="4 6" id="KW-0808">Transferase</keyword>
<dbReference type="GO" id="GO:0006520">
    <property type="term" value="P:amino acid metabolic process"/>
    <property type="evidence" value="ECO:0007669"/>
    <property type="project" value="InterPro"/>
</dbReference>
<dbReference type="CDD" id="cd00609">
    <property type="entry name" value="AAT_like"/>
    <property type="match status" value="1"/>
</dbReference>
<organism evidence="8 9">
    <name type="scientific">Candidatus Enterococcus palustris</name>
    <dbReference type="NCBI Taxonomy" id="1834189"/>
    <lineage>
        <taxon>Bacteria</taxon>
        <taxon>Bacillati</taxon>
        <taxon>Bacillota</taxon>
        <taxon>Bacilli</taxon>
        <taxon>Lactobacillales</taxon>
        <taxon>Enterococcaceae</taxon>
        <taxon>Enterococcus</taxon>
    </lineage>
</organism>
<evidence type="ECO:0000256" key="2">
    <source>
        <dbReference type="ARBA" id="ARBA00007441"/>
    </source>
</evidence>
<dbReference type="Proteomes" id="UP000194948">
    <property type="component" value="Chromosome"/>
</dbReference>
<comment type="similarity">
    <text evidence="2 6">Belongs to the class-I pyridoxal-phosphate-dependent aminotransferase family.</text>
</comment>
<reference evidence="8 9" key="2">
    <citation type="submission" date="2024-03" db="EMBL/GenBank/DDBJ databases">
        <title>The Genome Sequence of Enterococcus sp. DIV0205d.</title>
        <authorList>
            <consortium name="The Broad Institute Genomics Platform"/>
            <consortium name="The Broad Institute Microbial Omics Core"/>
            <consortium name="The Broad Institute Genomic Center for Infectious Diseases"/>
            <person name="Earl A."/>
            <person name="Manson A."/>
            <person name="Gilmore M."/>
            <person name="Schwartman J."/>
            <person name="Shea T."/>
            <person name="Abouelleil A."/>
            <person name="Cao P."/>
            <person name="Chapman S."/>
            <person name="Cusick C."/>
            <person name="Young S."/>
            <person name="Neafsey D."/>
            <person name="Nusbaum C."/>
            <person name="Birren B."/>
        </authorList>
    </citation>
    <scope>NUCLEOTIDE SEQUENCE [LARGE SCALE GENOMIC DNA]</scope>
    <source>
        <strain evidence="8 9">7F3_DIV0205</strain>
    </source>
</reference>
<dbReference type="PANTHER" id="PTHR46383">
    <property type="entry name" value="ASPARTATE AMINOTRANSFERASE"/>
    <property type="match status" value="1"/>
</dbReference>
<reference evidence="9" key="1">
    <citation type="submission" date="2017-05" db="EMBL/GenBank/DDBJ databases">
        <title>The Genome Sequence of EEnterococcus faecalis 9F2_4866.</title>
        <authorList>
            <consortium name="The Broad Institute Genomics Platform"/>
            <consortium name="The Broad Institute Genomic Center for Infectious Diseases"/>
            <person name="Earl A."/>
            <person name="Manson A."/>
            <person name="Schwartman J."/>
            <person name="Gilmore M."/>
            <person name="Abouelleil A."/>
            <person name="Cao P."/>
            <person name="Chapman S."/>
            <person name="Cusick C."/>
            <person name="Shea T."/>
            <person name="Young S."/>
            <person name="Neafsey D."/>
            <person name="Nusbaum C."/>
            <person name="Birren B."/>
        </authorList>
    </citation>
    <scope>NUCLEOTIDE SEQUENCE [LARGE SCALE GENOMIC DNA]</scope>
    <source>
        <strain evidence="9">7F3_DIV0205</strain>
    </source>
</reference>
<accession>A0AAQ3W6G1</accession>
<keyword evidence="3 6" id="KW-0032">Aminotransferase</keyword>
<dbReference type="InterPro" id="IPR004839">
    <property type="entry name" value="Aminotransferase_I/II_large"/>
</dbReference>
<dbReference type="AlphaFoldDB" id="A0AAQ3W6G1"/>
<dbReference type="InterPro" id="IPR015421">
    <property type="entry name" value="PyrdxlP-dep_Trfase_major"/>
</dbReference>
<dbReference type="PROSITE" id="PS00105">
    <property type="entry name" value="AA_TRANSFER_CLASS_1"/>
    <property type="match status" value="1"/>
</dbReference>
<dbReference type="GO" id="GO:0030170">
    <property type="term" value="F:pyridoxal phosphate binding"/>
    <property type="evidence" value="ECO:0007669"/>
    <property type="project" value="InterPro"/>
</dbReference>
<dbReference type="RefSeq" id="WP_086313206.1">
    <property type="nucleotide sequence ID" value="NZ_CP147244.1"/>
</dbReference>
<keyword evidence="5" id="KW-0663">Pyridoxal phosphate</keyword>
<evidence type="ECO:0000313" key="8">
    <source>
        <dbReference type="EMBL" id="WYJ99668.1"/>
    </source>
</evidence>
<name>A0AAQ3W6G1_9ENTE</name>
<evidence type="ECO:0000256" key="3">
    <source>
        <dbReference type="ARBA" id="ARBA00022576"/>
    </source>
</evidence>
<dbReference type="InterPro" id="IPR015424">
    <property type="entry name" value="PyrdxlP-dep_Trfase"/>
</dbReference>
<dbReference type="Gene3D" id="3.90.1150.10">
    <property type="entry name" value="Aspartate Aminotransferase, domain 1"/>
    <property type="match status" value="1"/>
</dbReference>
<sequence length="389" mass="43102">MDLTKRFNKQVGKIAVSMIRQFDEQVTDIEGIIKLTLGEPDFNTPEHVKTAAHDAINANFSHYSGMAGLTDVREAATFFMKEKYGVSYQPASEVLVTVGATEAISASLLSILEPGDKVLMPAPIYPGYEPVITLAQAEPIYIDTTSNHFVLTPAMIEAAMLEHGDQVKAIILNYPSNPTGVTYNREEVQAIATVLKKYPIFVISDEIYSELTYEDQHVSIAEFIPEQTILINGLSKSHAMTGWRIGFIFGPEKLIAEIIKVHQYLVTAASTISQKAAVRALVEGMNDAAVMKEEYRERRDFVYEQMTSFGFEVARPNGAFYIFAKIPSGYEQDSMKFCVDLAQQQAVAIIPGVAFGKEAQGYVRISYAADMATLKEAMRRIGTYIKTNS</sequence>
<evidence type="ECO:0000313" key="9">
    <source>
        <dbReference type="Proteomes" id="UP000194948"/>
    </source>
</evidence>